<evidence type="ECO:0000256" key="1">
    <source>
        <dbReference type="SAM" id="MobiDB-lite"/>
    </source>
</evidence>
<name>A0ABW2L8B8_9BACT</name>
<dbReference type="InterPro" id="IPR009003">
    <property type="entry name" value="Peptidase_S1_PA"/>
</dbReference>
<keyword evidence="3" id="KW-1185">Reference proteome</keyword>
<sequence>MKIALFLASVTLATAKPALINDAALITAFEEGIGAYHDEEESYSAEKLTKQTKSAPPTVAGLSLSTISPESSDSATYLVGAVYNCGKCDDWHAAGIASAWALTSDGVMLTNYHVFEKAKGTVMGVSDMKGNAYPVTKVLAASKLNDIVIFQTGAKDIPAFPLGAAAEVGSFVEVIGHPKKRFYTHTTGTVSRYHLRPNRGNAKPTIWMSITADYAVGSSGGPVLDDKNRIVGMVSNTQSIYYNSDIGKEPKGPLQMVIKNCVPVSSIKAMVQKKKPSEKQTTSPKPIEAPAKS</sequence>
<feature type="region of interest" description="Disordered" evidence="1">
    <location>
        <begin position="270"/>
        <end position="293"/>
    </location>
</feature>
<evidence type="ECO:0000313" key="2">
    <source>
        <dbReference type="EMBL" id="MFC7337682.1"/>
    </source>
</evidence>
<dbReference type="Pfam" id="PF13365">
    <property type="entry name" value="Trypsin_2"/>
    <property type="match status" value="1"/>
</dbReference>
<dbReference type="GO" id="GO:0008233">
    <property type="term" value="F:peptidase activity"/>
    <property type="evidence" value="ECO:0007669"/>
    <property type="project" value="UniProtKB-KW"/>
</dbReference>
<evidence type="ECO:0000313" key="3">
    <source>
        <dbReference type="Proteomes" id="UP001596472"/>
    </source>
</evidence>
<reference evidence="3" key="1">
    <citation type="journal article" date="2019" name="Int. J. Syst. Evol. Microbiol.">
        <title>The Global Catalogue of Microorganisms (GCM) 10K type strain sequencing project: providing services to taxonomists for standard genome sequencing and annotation.</title>
        <authorList>
            <consortium name="The Broad Institute Genomics Platform"/>
            <consortium name="The Broad Institute Genome Sequencing Center for Infectious Disease"/>
            <person name="Wu L."/>
            <person name="Ma J."/>
        </authorList>
    </citation>
    <scope>NUCLEOTIDE SEQUENCE [LARGE SCALE GENOMIC DNA]</scope>
    <source>
        <strain evidence="3">CGMCC 4.1467</strain>
    </source>
</reference>
<dbReference type="GO" id="GO:0006508">
    <property type="term" value="P:proteolysis"/>
    <property type="evidence" value="ECO:0007669"/>
    <property type="project" value="UniProtKB-KW"/>
</dbReference>
<dbReference type="PRINTS" id="PR00834">
    <property type="entry name" value="PROTEASES2C"/>
</dbReference>
<organism evidence="2 3">
    <name type="scientific">Haloferula chungangensis</name>
    <dbReference type="NCBI Taxonomy" id="1048331"/>
    <lineage>
        <taxon>Bacteria</taxon>
        <taxon>Pseudomonadati</taxon>
        <taxon>Verrucomicrobiota</taxon>
        <taxon>Verrucomicrobiia</taxon>
        <taxon>Verrucomicrobiales</taxon>
        <taxon>Verrucomicrobiaceae</taxon>
        <taxon>Haloferula</taxon>
    </lineage>
</organism>
<keyword evidence="2" id="KW-0378">Hydrolase</keyword>
<keyword evidence="2" id="KW-0645">Protease</keyword>
<dbReference type="Proteomes" id="UP001596472">
    <property type="component" value="Unassembled WGS sequence"/>
</dbReference>
<accession>A0ABW2L8B8</accession>
<dbReference type="EMBL" id="JBHTBS010000004">
    <property type="protein sequence ID" value="MFC7337682.1"/>
    <property type="molecule type" value="Genomic_DNA"/>
</dbReference>
<dbReference type="RefSeq" id="WP_379712190.1">
    <property type="nucleotide sequence ID" value="NZ_JBHTBS010000004.1"/>
</dbReference>
<dbReference type="PANTHER" id="PTHR43019">
    <property type="entry name" value="SERINE ENDOPROTEASE DEGS"/>
    <property type="match status" value="1"/>
</dbReference>
<dbReference type="Gene3D" id="2.40.10.120">
    <property type="match status" value="1"/>
</dbReference>
<proteinExistence type="predicted"/>
<protein>
    <submittedName>
        <fullName evidence="2">Serine protease</fullName>
    </submittedName>
</protein>
<comment type="caution">
    <text evidence="2">The sequence shown here is derived from an EMBL/GenBank/DDBJ whole genome shotgun (WGS) entry which is preliminary data.</text>
</comment>
<dbReference type="PANTHER" id="PTHR43019:SF23">
    <property type="entry name" value="PROTEASE DO-LIKE 5, CHLOROPLASTIC"/>
    <property type="match status" value="1"/>
</dbReference>
<gene>
    <name evidence="2" type="ORF">ACFQY0_10880</name>
</gene>
<dbReference type="SUPFAM" id="SSF50494">
    <property type="entry name" value="Trypsin-like serine proteases"/>
    <property type="match status" value="1"/>
</dbReference>
<dbReference type="InterPro" id="IPR001940">
    <property type="entry name" value="Peptidase_S1C"/>
</dbReference>